<evidence type="ECO:0000313" key="2">
    <source>
        <dbReference type="Proteomes" id="UP001304851"/>
    </source>
</evidence>
<evidence type="ECO:0000313" key="1">
    <source>
        <dbReference type="EMBL" id="XPC85531.1"/>
    </source>
</evidence>
<sequence length="358" mass="41570">MNKKMLIIYAVFALISSCKNYAIKDLEQKTKGQVNGFLDKISDSVKNKITSSGPKVDKVAKKLQEEEMMPGDDPNGSIIALQPVLPPNSYDNTSVSTIKVTEQSGGQQEERKVEKTEAEKEENGKKEKVEKKEEKQVSEKVKVEVEEKKEEQKNTEENTKEKEEREQKRQEEERQKKVKEEERKKKERERQEEEKQRQQQEEKERRQVDDRIKTLASKIDEINENIDVIAGQASVRAQGVIDRITGPIYDDFTDDDDSIRKTWDLEDEETETELGRLLEELSDARDKLRTKLNEGDKAYVLDTRSDEPKLKENVNVGEISSELIKLKSKLEEVKKYLESKDNFETIKGYIDESNDDYE</sequence>
<gene>
    <name evidence="1" type="ORF">QIA18_05490</name>
</gene>
<organism evidence="1 2">
    <name type="scientific">Borreliella carolinensis</name>
    <dbReference type="NCBI Taxonomy" id="478174"/>
    <lineage>
        <taxon>Bacteria</taxon>
        <taxon>Pseudomonadati</taxon>
        <taxon>Spirochaetota</taxon>
        <taxon>Spirochaetia</taxon>
        <taxon>Spirochaetales</taxon>
        <taxon>Borreliaceae</taxon>
        <taxon>Borreliella</taxon>
    </lineage>
</organism>
<proteinExistence type="predicted"/>
<keyword evidence="1" id="KW-0614">Plasmid</keyword>
<geneLocation type="plasmid" evidence="1 2">
    <name>cp32-3</name>
</geneLocation>
<accession>A0ACD5GKU9</accession>
<reference evidence="1" key="1">
    <citation type="submission" date="2024-11" db="EMBL/GenBank/DDBJ databases">
        <title>Sequencing of Borrelia variable plasmids from multiple Borrelia sensu lato isolates.</title>
        <authorList>
            <person name="Mongodin E.F."/>
            <person name="Rudenko N."/>
            <person name="Fraser C.M."/>
            <person name="Schutzer S."/>
            <person name="Luft B."/>
            <person name="Morgan R."/>
            <person name="Casjens S."/>
            <person name="Qiu W."/>
        </authorList>
    </citation>
    <scope>NUCLEOTIDE SEQUENCE</scope>
    <source>
        <strain evidence="1">SCGT-18</strain>
    </source>
</reference>
<keyword evidence="2" id="KW-1185">Reference proteome</keyword>
<protein>
    <submittedName>
        <fullName evidence="1">ErpC protein</fullName>
    </submittedName>
</protein>
<dbReference type="EMBL" id="CP179468">
    <property type="protein sequence ID" value="XPC85531.1"/>
    <property type="molecule type" value="Genomic_DNA"/>
</dbReference>
<name>A0ACD5GKU9_9SPIR</name>
<dbReference type="Proteomes" id="UP001304851">
    <property type="component" value="Plasmid cp32-3"/>
</dbReference>